<evidence type="ECO:0000256" key="9">
    <source>
        <dbReference type="ARBA" id="ARBA00023012"/>
    </source>
</evidence>
<evidence type="ECO:0000313" key="14">
    <source>
        <dbReference type="EMBL" id="RGL60086.1"/>
    </source>
</evidence>
<comment type="caution">
    <text evidence="14">The sequence shown here is derived from an EMBL/GenBank/DDBJ whole genome shotgun (WGS) entry which is preliminary data.</text>
</comment>
<dbReference type="InterPro" id="IPR004358">
    <property type="entry name" value="Sig_transdc_His_kin-like_C"/>
</dbReference>
<evidence type="ECO:0000259" key="12">
    <source>
        <dbReference type="PROSITE" id="PS50109"/>
    </source>
</evidence>
<dbReference type="AlphaFoldDB" id="A0AA92SYG5"/>
<organism evidence="14 15">
    <name type="scientific">Segatella copri</name>
    <dbReference type="NCBI Taxonomy" id="165179"/>
    <lineage>
        <taxon>Bacteria</taxon>
        <taxon>Pseudomonadati</taxon>
        <taxon>Bacteroidota</taxon>
        <taxon>Bacteroidia</taxon>
        <taxon>Bacteroidales</taxon>
        <taxon>Prevotellaceae</taxon>
        <taxon>Segatella</taxon>
    </lineage>
</organism>
<dbReference type="Proteomes" id="UP000261187">
    <property type="component" value="Unassembled WGS sequence"/>
</dbReference>
<dbReference type="RefSeq" id="WP_117693895.1">
    <property type="nucleotide sequence ID" value="NZ_CP042464.1"/>
</dbReference>
<evidence type="ECO:0000313" key="15">
    <source>
        <dbReference type="Proteomes" id="UP000261187"/>
    </source>
</evidence>
<keyword evidence="5" id="KW-0808">Transferase</keyword>
<comment type="catalytic activity">
    <reaction evidence="1">
        <text>ATP + protein L-histidine = ADP + protein N-phospho-L-histidine.</text>
        <dbReference type="EC" id="2.7.13.3"/>
    </reaction>
</comment>
<protein>
    <recommendedName>
        <fullName evidence="3">histidine kinase</fullName>
        <ecNumber evidence="3">2.7.13.3</ecNumber>
    </recommendedName>
</protein>
<dbReference type="InterPro" id="IPR050428">
    <property type="entry name" value="TCS_sensor_his_kinase"/>
</dbReference>
<evidence type="ECO:0000256" key="2">
    <source>
        <dbReference type="ARBA" id="ARBA00004141"/>
    </source>
</evidence>
<dbReference type="PANTHER" id="PTHR45436:SF15">
    <property type="entry name" value="SENSOR HISTIDINE KINASE CUSS"/>
    <property type="match status" value="1"/>
</dbReference>
<dbReference type="Gene3D" id="6.10.340.10">
    <property type="match status" value="1"/>
</dbReference>
<dbReference type="SMART" id="SM00388">
    <property type="entry name" value="HisKA"/>
    <property type="match status" value="1"/>
</dbReference>
<dbReference type="CDD" id="cd00082">
    <property type="entry name" value="HisKA"/>
    <property type="match status" value="1"/>
</dbReference>
<name>A0AA92SYG5_9BACT</name>
<evidence type="ECO:0000256" key="5">
    <source>
        <dbReference type="ARBA" id="ARBA00022679"/>
    </source>
</evidence>
<dbReference type="Gene3D" id="3.30.565.10">
    <property type="entry name" value="Histidine kinase-like ATPase, C-terminal domain"/>
    <property type="match status" value="1"/>
</dbReference>
<dbReference type="SMART" id="SM00304">
    <property type="entry name" value="HAMP"/>
    <property type="match status" value="1"/>
</dbReference>
<keyword evidence="9" id="KW-0902">Two-component regulatory system</keyword>
<feature type="domain" description="HAMP" evidence="13">
    <location>
        <begin position="178"/>
        <end position="231"/>
    </location>
</feature>
<dbReference type="InterPro" id="IPR036890">
    <property type="entry name" value="HATPase_C_sf"/>
</dbReference>
<dbReference type="InterPro" id="IPR005467">
    <property type="entry name" value="His_kinase_dom"/>
</dbReference>
<feature type="domain" description="Histidine kinase" evidence="12">
    <location>
        <begin position="239"/>
        <end position="462"/>
    </location>
</feature>
<keyword evidence="10 11" id="KW-0472">Membrane</keyword>
<keyword evidence="4" id="KW-0597">Phosphoprotein</keyword>
<feature type="transmembrane region" description="Helical" evidence="11">
    <location>
        <begin position="7"/>
        <end position="29"/>
    </location>
</feature>
<gene>
    <name evidence="14" type="ORF">DXC61_07855</name>
</gene>
<dbReference type="SUPFAM" id="SSF47384">
    <property type="entry name" value="Homodimeric domain of signal transducing histidine kinase"/>
    <property type="match status" value="1"/>
</dbReference>
<evidence type="ECO:0000256" key="8">
    <source>
        <dbReference type="ARBA" id="ARBA00022989"/>
    </source>
</evidence>
<dbReference type="Pfam" id="PF00672">
    <property type="entry name" value="HAMP"/>
    <property type="match status" value="1"/>
</dbReference>
<dbReference type="PROSITE" id="PS50109">
    <property type="entry name" value="HIS_KIN"/>
    <property type="match status" value="1"/>
</dbReference>
<accession>A0AA92SYG5</accession>
<dbReference type="GO" id="GO:0005886">
    <property type="term" value="C:plasma membrane"/>
    <property type="evidence" value="ECO:0007669"/>
    <property type="project" value="TreeGrafter"/>
</dbReference>
<dbReference type="CDD" id="cd00075">
    <property type="entry name" value="HATPase"/>
    <property type="match status" value="1"/>
</dbReference>
<reference evidence="14 15" key="1">
    <citation type="submission" date="2018-08" db="EMBL/GenBank/DDBJ databases">
        <title>A genome reference for cultivated species of the human gut microbiota.</title>
        <authorList>
            <person name="Zou Y."/>
            <person name="Xue W."/>
            <person name="Luo G."/>
        </authorList>
    </citation>
    <scope>NUCLEOTIDE SEQUENCE [LARGE SCALE GENOMIC DNA]</scope>
    <source>
        <strain evidence="14 15">TF06-40</strain>
    </source>
</reference>
<dbReference type="Gene3D" id="1.10.287.130">
    <property type="match status" value="1"/>
</dbReference>
<evidence type="ECO:0000256" key="1">
    <source>
        <dbReference type="ARBA" id="ARBA00000085"/>
    </source>
</evidence>
<dbReference type="InterPro" id="IPR003660">
    <property type="entry name" value="HAMP_dom"/>
</dbReference>
<keyword evidence="6 11" id="KW-0812">Transmembrane</keyword>
<feature type="transmembrane region" description="Helical" evidence="11">
    <location>
        <begin position="156"/>
        <end position="177"/>
    </location>
</feature>
<evidence type="ECO:0000256" key="3">
    <source>
        <dbReference type="ARBA" id="ARBA00012438"/>
    </source>
</evidence>
<dbReference type="PROSITE" id="PS50885">
    <property type="entry name" value="HAMP"/>
    <property type="match status" value="1"/>
</dbReference>
<dbReference type="InterPro" id="IPR003594">
    <property type="entry name" value="HATPase_dom"/>
</dbReference>
<evidence type="ECO:0000256" key="10">
    <source>
        <dbReference type="ARBA" id="ARBA00023136"/>
    </source>
</evidence>
<sequence length="462" mass="52782">MKIRTALTLKYTCITATIFLLCMVLIYLVSEHTRDQTFFRNLKSEGITKANLFLAGQVDAKTMQSVYLNNRKFINEVEVAVYTTDFHMLYHDAIHNDIVKETEGMIKEIIQKKEIEFHIGKYQGIGMVFQYKGKDYIVTAAAYDGYGYDNLVGLQETLICLFIIGLSLLFIAGYILARLSLKPIRNIVNEAETITASHIDRRIPVKNEKDELGELTIAFNELLKRLEISFNSQKQFVSNVSHELRTPLAALTAEIDVSLQKERTNGQYQLAMQNMQQDAKRMTRLIDGLLNLAKADYGKEEISMREVRLDELLLDARELILRAHPEYSIDLLFCNEEEDDDSLITVLGNPYLLNIAFSNLIENNCKYSENHSSIVQISFRDKWSIVRMADNGFGMSAKDKENLFTLFYRGEMHRDGENKKEVEGYGIGMTLAHKIIHLHDGSIAVHSEQGKGTIFVVEIPHI</sequence>
<dbReference type="GO" id="GO:0000155">
    <property type="term" value="F:phosphorelay sensor kinase activity"/>
    <property type="evidence" value="ECO:0007669"/>
    <property type="project" value="InterPro"/>
</dbReference>
<dbReference type="PRINTS" id="PR00344">
    <property type="entry name" value="BCTRLSENSOR"/>
</dbReference>
<dbReference type="CDD" id="cd06225">
    <property type="entry name" value="HAMP"/>
    <property type="match status" value="1"/>
</dbReference>
<comment type="subcellular location">
    <subcellularLocation>
        <location evidence="2">Membrane</location>
        <topology evidence="2">Multi-pass membrane protein</topology>
    </subcellularLocation>
</comment>
<keyword evidence="8 11" id="KW-1133">Transmembrane helix</keyword>
<evidence type="ECO:0000259" key="13">
    <source>
        <dbReference type="PROSITE" id="PS50885"/>
    </source>
</evidence>
<dbReference type="InterPro" id="IPR036097">
    <property type="entry name" value="HisK_dim/P_sf"/>
</dbReference>
<dbReference type="SUPFAM" id="SSF158472">
    <property type="entry name" value="HAMP domain-like"/>
    <property type="match status" value="1"/>
</dbReference>
<dbReference type="SUPFAM" id="SSF55874">
    <property type="entry name" value="ATPase domain of HSP90 chaperone/DNA topoisomerase II/histidine kinase"/>
    <property type="match status" value="1"/>
</dbReference>
<dbReference type="Pfam" id="PF02518">
    <property type="entry name" value="HATPase_c"/>
    <property type="match status" value="1"/>
</dbReference>
<dbReference type="EC" id="2.7.13.3" evidence="3"/>
<evidence type="ECO:0000256" key="11">
    <source>
        <dbReference type="SAM" id="Phobius"/>
    </source>
</evidence>
<evidence type="ECO:0000256" key="6">
    <source>
        <dbReference type="ARBA" id="ARBA00022692"/>
    </source>
</evidence>
<keyword evidence="7 14" id="KW-0418">Kinase</keyword>
<dbReference type="PANTHER" id="PTHR45436">
    <property type="entry name" value="SENSOR HISTIDINE KINASE YKOH"/>
    <property type="match status" value="1"/>
</dbReference>
<dbReference type="EMBL" id="QSSA01000014">
    <property type="protein sequence ID" value="RGL60086.1"/>
    <property type="molecule type" value="Genomic_DNA"/>
</dbReference>
<dbReference type="FunFam" id="1.10.287.130:FF:000001">
    <property type="entry name" value="Two-component sensor histidine kinase"/>
    <property type="match status" value="1"/>
</dbReference>
<proteinExistence type="predicted"/>
<evidence type="ECO:0000256" key="4">
    <source>
        <dbReference type="ARBA" id="ARBA00022553"/>
    </source>
</evidence>
<evidence type="ECO:0000256" key="7">
    <source>
        <dbReference type="ARBA" id="ARBA00022777"/>
    </source>
</evidence>
<dbReference type="InterPro" id="IPR003661">
    <property type="entry name" value="HisK_dim/P_dom"/>
</dbReference>
<dbReference type="Pfam" id="PF00512">
    <property type="entry name" value="HisKA"/>
    <property type="match status" value="1"/>
</dbReference>
<dbReference type="SMART" id="SM00387">
    <property type="entry name" value="HATPase_c"/>
    <property type="match status" value="1"/>
</dbReference>